<evidence type="ECO:0000313" key="2">
    <source>
        <dbReference type="EMBL" id="MDH6217077.1"/>
    </source>
</evidence>
<dbReference type="SUPFAM" id="SSF52540">
    <property type="entry name" value="P-loop containing nucleoside triphosphate hydrolases"/>
    <property type="match status" value="1"/>
</dbReference>
<name>A0ABT6LLC9_9ACTN</name>
<dbReference type="EMBL" id="JARXVH010000006">
    <property type="protein sequence ID" value="MDH6217077.1"/>
    <property type="molecule type" value="Genomic_DNA"/>
</dbReference>
<protein>
    <recommendedName>
        <fullName evidence="4">Type IV secretion system coupling protein TraD DNA-binding domain-containing protein</fullName>
    </recommendedName>
</protein>
<dbReference type="PANTHER" id="PTHR30121:SF6">
    <property type="entry name" value="SLR6007 PROTEIN"/>
    <property type="match status" value="1"/>
</dbReference>
<gene>
    <name evidence="2" type="ORF">M2283_004395</name>
</gene>
<evidence type="ECO:0000256" key="1">
    <source>
        <dbReference type="SAM" id="MobiDB-lite"/>
    </source>
</evidence>
<evidence type="ECO:0008006" key="4">
    <source>
        <dbReference type="Google" id="ProtNLM"/>
    </source>
</evidence>
<feature type="region of interest" description="Disordered" evidence="1">
    <location>
        <begin position="701"/>
        <end position="729"/>
    </location>
</feature>
<dbReference type="Proteomes" id="UP001160499">
    <property type="component" value="Unassembled WGS sequence"/>
</dbReference>
<sequence length="729" mass="78703">MTTPLSHDLQFVQLHLVRPLDVDAVLALVGRLAADRQVARLVWEVRAEGGHTRHLVGGRPVDIARLKRLLGHLVPGSHLDGTPEHQPVRPPVASAGRLRIRPSYLPLSMDAPENVARAVLSALAVPLVEDEALVVQLVLGPRILPSVLPTDLPDPSLPLMRQALIGTRPASTELRARLRKRAEQPGFMATIRVGAAAGTEQRRNALLMGLLSGLTVAQGPGTRIRLVRDSAARLNHGQRPWLWLLRLSVPELVGLLAWPLGDGDFPGLPPLHPRPIRAAAHVHQSERVFAHSASPGDDRQLGISPQDQTFHGVAYGPSGSGKTNVLLHLITADVVAGRPVVVIDPKRQLIDDILARVPPHRVDDIVELNAADEHPVGFNPLDVGRRDPDVVVDGILAVFASVFADGYGPRTADIFSSGLRTLARGSLPNAPATLTDLPRLFTDSAFRRAYVGRVQGDLALAQFWAAWEEQGPAAQAAVLAAPMNKLRQFLLRPAVVRMLDQREGRFRLRDAFRDNKVVLVPLNEGLIGPGVASLLGSLVIAEVWQAVQERAGEPGAHLRPGVVYVDEAPRFVHLPTSLADALAISRSLSVGWFLAAQFRSQLPPELRTAVDINARSKVVFATEADDARELASKLAPELEPQDFMSLPRFHAYANLVANGAPSGWGLVRTLPPPPVVTDAAAVRSAARANYAPLKIAPVSTATHANEPANTHNTTTQQFGRKRRTQGEAP</sequence>
<dbReference type="Gene3D" id="3.40.50.300">
    <property type="entry name" value="P-loop containing nucleotide triphosphate hydrolases"/>
    <property type="match status" value="2"/>
</dbReference>
<keyword evidence="3" id="KW-1185">Reference proteome</keyword>
<accession>A0ABT6LLC9</accession>
<proteinExistence type="predicted"/>
<evidence type="ECO:0000313" key="3">
    <source>
        <dbReference type="Proteomes" id="UP001160499"/>
    </source>
</evidence>
<dbReference type="RefSeq" id="WP_280878008.1">
    <property type="nucleotide sequence ID" value="NZ_JARXVH010000006.1"/>
</dbReference>
<comment type="caution">
    <text evidence="2">The sequence shown here is derived from an EMBL/GenBank/DDBJ whole genome shotgun (WGS) entry which is preliminary data.</text>
</comment>
<feature type="compositionally biased region" description="Polar residues" evidence="1">
    <location>
        <begin position="701"/>
        <end position="718"/>
    </location>
</feature>
<dbReference type="InterPro" id="IPR027417">
    <property type="entry name" value="P-loop_NTPase"/>
</dbReference>
<reference evidence="2 3" key="1">
    <citation type="submission" date="2023-04" db="EMBL/GenBank/DDBJ databases">
        <title>Forest soil microbial communities from Buena Vista Peninsula, Colon Province, Panama.</title>
        <authorList>
            <person name="Bouskill N."/>
        </authorList>
    </citation>
    <scope>NUCLEOTIDE SEQUENCE [LARGE SCALE GENOMIC DNA]</scope>
    <source>
        <strain evidence="2 3">GGS1</strain>
    </source>
</reference>
<dbReference type="PANTHER" id="PTHR30121">
    <property type="entry name" value="UNCHARACTERIZED PROTEIN YJGR-RELATED"/>
    <property type="match status" value="1"/>
</dbReference>
<dbReference type="InterPro" id="IPR051162">
    <property type="entry name" value="T4SS_component"/>
</dbReference>
<organism evidence="2 3">
    <name type="scientific">Streptomyces pseudovenezuelae</name>
    <dbReference type="NCBI Taxonomy" id="67350"/>
    <lineage>
        <taxon>Bacteria</taxon>
        <taxon>Bacillati</taxon>
        <taxon>Actinomycetota</taxon>
        <taxon>Actinomycetes</taxon>
        <taxon>Kitasatosporales</taxon>
        <taxon>Streptomycetaceae</taxon>
        <taxon>Streptomyces</taxon>
        <taxon>Streptomyces aurantiacus group</taxon>
    </lineage>
</organism>